<dbReference type="InterPro" id="IPR007750">
    <property type="entry name" value="DUF674"/>
</dbReference>
<accession>A0AAD4ZHR7</accession>
<name>A0AAD4ZHR7_PRUDU</name>
<sequence>MAAASNVCVSLKLLIDTKSHKILIAEVSEEVVDFFFSLLSLHVGRLLPEDGMGLKPLNASLESNTVLTDVFLRKRKA</sequence>
<dbReference type="EMBL" id="JAJFAZ020000002">
    <property type="protein sequence ID" value="KAI5346315.1"/>
    <property type="molecule type" value="Genomic_DNA"/>
</dbReference>
<dbReference type="PANTHER" id="PTHR33103">
    <property type="entry name" value="OS01G0153900 PROTEIN"/>
    <property type="match status" value="1"/>
</dbReference>
<proteinExistence type="predicted"/>
<keyword evidence="2" id="KW-1185">Reference proteome</keyword>
<dbReference type="Proteomes" id="UP001054821">
    <property type="component" value="Chromosome 2"/>
</dbReference>
<gene>
    <name evidence="1" type="ORF">L3X38_014194</name>
</gene>
<dbReference type="Pfam" id="PF05056">
    <property type="entry name" value="DUF674"/>
    <property type="match status" value="1"/>
</dbReference>
<organism evidence="1 2">
    <name type="scientific">Prunus dulcis</name>
    <name type="common">Almond</name>
    <name type="synonym">Amygdalus dulcis</name>
    <dbReference type="NCBI Taxonomy" id="3755"/>
    <lineage>
        <taxon>Eukaryota</taxon>
        <taxon>Viridiplantae</taxon>
        <taxon>Streptophyta</taxon>
        <taxon>Embryophyta</taxon>
        <taxon>Tracheophyta</taxon>
        <taxon>Spermatophyta</taxon>
        <taxon>Magnoliopsida</taxon>
        <taxon>eudicotyledons</taxon>
        <taxon>Gunneridae</taxon>
        <taxon>Pentapetalae</taxon>
        <taxon>rosids</taxon>
        <taxon>fabids</taxon>
        <taxon>Rosales</taxon>
        <taxon>Rosaceae</taxon>
        <taxon>Amygdaloideae</taxon>
        <taxon>Amygdaleae</taxon>
        <taxon>Prunus</taxon>
    </lineage>
</organism>
<dbReference type="PANTHER" id="PTHR33103:SF111">
    <property type="entry name" value="DUF674 DOMAIN-CONTAINING PROTEIN"/>
    <property type="match status" value="1"/>
</dbReference>
<protein>
    <submittedName>
        <fullName evidence="1">Uncharacterized protein</fullName>
    </submittedName>
</protein>
<evidence type="ECO:0000313" key="2">
    <source>
        <dbReference type="Proteomes" id="UP001054821"/>
    </source>
</evidence>
<reference evidence="1 2" key="1">
    <citation type="journal article" date="2022" name="G3 (Bethesda)">
        <title>Whole-genome sequence and methylome profiling of the almond [Prunus dulcis (Mill.) D.A. Webb] cultivar 'Nonpareil'.</title>
        <authorList>
            <person name="D'Amico-Willman K.M."/>
            <person name="Ouma W.Z."/>
            <person name="Meulia T."/>
            <person name="Sideli G.M."/>
            <person name="Gradziel T.M."/>
            <person name="Fresnedo-Ramirez J."/>
        </authorList>
    </citation>
    <scope>NUCLEOTIDE SEQUENCE [LARGE SCALE GENOMIC DNA]</scope>
    <source>
        <strain evidence="1">Clone GOH B32 T37-40</strain>
    </source>
</reference>
<evidence type="ECO:0000313" key="1">
    <source>
        <dbReference type="EMBL" id="KAI5346315.1"/>
    </source>
</evidence>
<dbReference type="AlphaFoldDB" id="A0AAD4ZHR7"/>
<comment type="caution">
    <text evidence="1">The sequence shown here is derived from an EMBL/GenBank/DDBJ whole genome shotgun (WGS) entry which is preliminary data.</text>
</comment>